<evidence type="ECO:0000256" key="2">
    <source>
        <dbReference type="ARBA" id="ARBA00022448"/>
    </source>
</evidence>
<feature type="transmembrane region" description="Helical" evidence="7">
    <location>
        <begin position="124"/>
        <end position="145"/>
    </location>
</feature>
<dbReference type="Proteomes" id="UP000295416">
    <property type="component" value="Unassembled WGS sequence"/>
</dbReference>
<keyword evidence="5 7" id="KW-1133">Transmembrane helix</keyword>
<feature type="transmembrane region" description="Helical" evidence="7">
    <location>
        <begin position="245"/>
        <end position="262"/>
    </location>
</feature>
<feature type="transmembrane region" description="Helical" evidence="7">
    <location>
        <begin position="157"/>
        <end position="180"/>
    </location>
</feature>
<evidence type="ECO:0000256" key="6">
    <source>
        <dbReference type="ARBA" id="ARBA00023136"/>
    </source>
</evidence>
<dbReference type="FunFam" id="1.20.1740.10:FF:000001">
    <property type="entry name" value="Amino acid permease"/>
    <property type="match status" value="1"/>
</dbReference>
<evidence type="ECO:0000313" key="9">
    <source>
        <dbReference type="EMBL" id="TCP29003.1"/>
    </source>
</evidence>
<keyword evidence="6 7" id="KW-0472">Membrane</keyword>
<organism evidence="9 10">
    <name type="scientific">Scopulibacillus darangshiensis</name>
    <dbReference type="NCBI Taxonomy" id="442528"/>
    <lineage>
        <taxon>Bacteria</taxon>
        <taxon>Bacillati</taxon>
        <taxon>Bacillota</taxon>
        <taxon>Bacilli</taxon>
        <taxon>Bacillales</taxon>
        <taxon>Sporolactobacillaceae</taxon>
        <taxon>Scopulibacillus</taxon>
    </lineage>
</organism>
<sequence>MGAKKDNLEMKQSLKTRHMTMIALGGVIGAGLFVGSGVAIHEVGPGILLSYILSGLLVFMIMRILGEMATTNPTSGSFSEYAREAIGPWAGITVGWLYWFQWVVVIAIEAIAGASIIQSWIPGFPLWIITLLLTFLLTLTNIFSVKSFGEFEYWFSMIKVVSIILFLCLGISLIFGIPFGSPEGFSNLVRNDGFLPHGSGAVLLGIVIVIFSFTGTEVTTIAAAESKDPEKSVSRAINSTIWRVLIFYIGSIAVVVTLLPWNSADVLKSPFVAVLDNIGIPFAGQIMNVIVLIAVLSCLNSGLYTTSRMLFSLAKKGDAPRLFLKLNKKGVPARGVFAATIFSYLGVIMNFVSPEVVFMFLVNASGAIILLVYLFIAVSQLRMRKKYEKENRGALKMKMWLYPYLTYATIIAILGILSAMAFIKSTQSQLFSTLILAAAIIVVSVIVGKNKRTNETLKETNDNKFVSDNRMN</sequence>
<feature type="transmembrane region" description="Helical" evidence="7">
    <location>
        <begin position="46"/>
        <end position="65"/>
    </location>
</feature>
<accession>A0A4R2P2Q2</accession>
<reference evidence="9 10" key="1">
    <citation type="submission" date="2019-03" db="EMBL/GenBank/DDBJ databases">
        <title>Genomic Encyclopedia of Type Strains, Phase IV (KMG-IV): sequencing the most valuable type-strain genomes for metagenomic binning, comparative biology and taxonomic classification.</title>
        <authorList>
            <person name="Goeker M."/>
        </authorList>
    </citation>
    <scope>NUCLEOTIDE SEQUENCE [LARGE SCALE GENOMIC DNA]</scope>
    <source>
        <strain evidence="9 10">DSM 19377</strain>
    </source>
</reference>
<dbReference type="Gene3D" id="1.20.1740.10">
    <property type="entry name" value="Amino acid/polyamine transporter I"/>
    <property type="match status" value="1"/>
</dbReference>
<keyword evidence="3 7" id="KW-0812">Transmembrane</keyword>
<evidence type="ECO:0000259" key="8">
    <source>
        <dbReference type="Pfam" id="PF00324"/>
    </source>
</evidence>
<feature type="transmembrane region" description="Helical" evidence="7">
    <location>
        <begin position="399"/>
        <end position="423"/>
    </location>
</feature>
<feature type="transmembrane region" description="Helical" evidence="7">
    <location>
        <begin position="358"/>
        <end position="378"/>
    </location>
</feature>
<dbReference type="PANTHER" id="PTHR43495">
    <property type="entry name" value="GABA PERMEASE"/>
    <property type="match status" value="1"/>
</dbReference>
<dbReference type="GO" id="GO:0006865">
    <property type="term" value="P:amino acid transport"/>
    <property type="evidence" value="ECO:0007669"/>
    <property type="project" value="UniProtKB-KW"/>
</dbReference>
<dbReference type="AlphaFoldDB" id="A0A4R2P2Q2"/>
<comment type="caution">
    <text evidence="9">The sequence shown here is derived from an EMBL/GenBank/DDBJ whole genome shotgun (WGS) entry which is preliminary data.</text>
</comment>
<dbReference type="GO" id="GO:0016020">
    <property type="term" value="C:membrane"/>
    <property type="evidence" value="ECO:0007669"/>
    <property type="project" value="UniProtKB-SubCell"/>
</dbReference>
<evidence type="ECO:0000256" key="1">
    <source>
        <dbReference type="ARBA" id="ARBA00004141"/>
    </source>
</evidence>
<evidence type="ECO:0000256" key="4">
    <source>
        <dbReference type="ARBA" id="ARBA00022970"/>
    </source>
</evidence>
<name>A0A4R2P2Q2_9BACL</name>
<feature type="transmembrane region" description="Helical" evidence="7">
    <location>
        <begin position="200"/>
        <end position="224"/>
    </location>
</feature>
<evidence type="ECO:0000256" key="5">
    <source>
        <dbReference type="ARBA" id="ARBA00022989"/>
    </source>
</evidence>
<feature type="domain" description="Amino acid permease/ SLC12A" evidence="8">
    <location>
        <begin position="18"/>
        <end position="449"/>
    </location>
</feature>
<evidence type="ECO:0000256" key="3">
    <source>
        <dbReference type="ARBA" id="ARBA00022692"/>
    </source>
</evidence>
<feature type="transmembrane region" description="Helical" evidence="7">
    <location>
        <begin position="86"/>
        <end position="112"/>
    </location>
</feature>
<dbReference type="PANTHER" id="PTHR43495:SF5">
    <property type="entry name" value="GAMMA-AMINOBUTYRIC ACID PERMEASE"/>
    <property type="match status" value="1"/>
</dbReference>
<evidence type="ECO:0000256" key="7">
    <source>
        <dbReference type="SAM" id="Phobius"/>
    </source>
</evidence>
<dbReference type="GO" id="GO:0055085">
    <property type="term" value="P:transmembrane transport"/>
    <property type="evidence" value="ECO:0007669"/>
    <property type="project" value="InterPro"/>
</dbReference>
<evidence type="ECO:0000313" key="10">
    <source>
        <dbReference type="Proteomes" id="UP000295416"/>
    </source>
</evidence>
<keyword evidence="10" id="KW-1185">Reference proteome</keyword>
<keyword evidence="4" id="KW-0029">Amino-acid transport</keyword>
<proteinExistence type="predicted"/>
<feature type="transmembrane region" description="Helical" evidence="7">
    <location>
        <begin position="21"/>
        <end position="40"/>
    </location>
</feature>
<dbReference type="EMBL" id="SLXK01000013">
    <property type="protein sequence ID" value="TCP29003.1"/>
    <property type="molecule type" value="Genomic_DNA"/>
</dbReference>
<dbReference type="InterPro" id="IPR004841">
    <property type="entry name" value="AA-permease/SLC12A_dom"/>
</dbReference>
<protein>
    <submittedName>
        <fullName evidence="9">Gamma-aminobutyrate:proton symporter (AAT family)</fullName>
    </submittedName>
</protein>
<gene>
    <name evidence="9" type="ORF">EV207_11336</name>
</gene>
<comment type="subcellular location">
    <subcellularLocation>
        <location evidence="1">Membrane</location>
        <topology evidence="1">Multi-pass membrane protein</topology>
    </subcellularLocation>
</comment>
<dbReference type="RefSeq" id="WP_132746116.1">
    <property type="nucleotide sequence ID" value="NZ_SLXK01000013.1"/>
</dbReference>
<feature type="transmembrane region" description="Helical" evidence="7">
    <location>
        <begin position="429"/>
        <end position="448"/>
    </location>
</feature>
<dbReference type="OrthoDB" id="9780162at2"/>
<dbReference type="PIRSF" id="PIRSF006060">
    <property type="entry name" value="AA_transporter"/>
    <property type="match status" value="1"/>
</dbReference>
<dbReference type="Pfam" id="PF00324">
    <property type="entry name" value="AA_permease"/>
    <property type="match status" value="1"/>
</dbReference>
<feature type="transmembrane region" description="Helical" evidence="7">
    <location>
        <begin position="282"/>
        <end position="306"/>
    </location>
</feature>
<keyword evidence="2" id="KW-0813">Transport</keyword>
<feature type="transmembrane region" description="Helical" evidence="7">
    <location>
        <begin position="331"/>
        <end position="352"/>
    </location>
</feature>